<dbReference type="Gene3D" id="3.30.950.30">
    <property type="entry name" value="Schlafen, AAA domain"/>
    <property type="match status" value="1"/>
</dbReference>
<dbReference type="Pfam" id="PF04326">
    <property type="entry name" value="SLFN_AlbA_2"/>
    <property type="match status" value="1"/>
</dbReference>
<dbReference type="InterPro" id="IPR038461">
    <property type="entry name" value="Schlafen_AlbA_2_dom_sf"/>
</dbReference>
<dbReference type="EMBL" id="AOFQ01000016">
    <property type="protein sequence ID" value="ESR00448.1"/>
    <property type="molecule type" value="Genomic_DNA"/>
</dbReference>
<name>V4QF81_STUCH</name>
<proteinExistence type="predicted"/>
<evidence type="ECO:0000313" key="3">
    <source>
        <dbReference type="Proteomes" id="UP000017822"/>
    </source>
</evidence>
<dbReference type="SUPFAM" id="SSF52540">
    <property type="entry name" value="P-loop containing nucleoside triphosphate hydrolases"/>
    <property type="match status" value="1"/>
</dbReference>
<organism evidence="2 3">
    <name type="scientific">Stutzerimonas chloritidismutans AW-1</name>
    <dbReference type="NCBI Taxonomy" id="1263865"/>
    <lineage>
        <taxon>Bacteria</taxon>
        <taxon>Pseudomonadati</taxon>
        <taxon>Pseudomonadota</taxon>
        <taxon>Gammaproteobacteria</taxon>
        <taxon>Pseudomonadales</taxon>
        <taxon>Pseudomonadaceae</taxon>
        <taxon>Stutzerimonas</taxon>
    </lineage>
</organism>
<dbReference type="Proteomes" id="UP000017822">
    <property type="component" value="Unassembled WGS sequence"/>
</dbReference>
<dbReference type="PATRIC" id="fig|1263865.4.peg.1000"/>
<reference evidence="2 3" key="1">
    <citation type="submission" date="2013-07" db="EMBL/GenBank/DDBJ databases">
        <authorList>
            <person name="Schaap P.J."/>
            <person name="Mehboob F."/>
            <person name="Oosterkamp M.J."/>
            <person name="de Vos W.M."/>
            <person name="Stams A.J.M."/>
            <person name="Koehorst J.J."/>
        </authorList>
    </citation>
    <scope>NUCLEOTIDE SEQUENCE [LARGE SCALE GENOMIC DNA]</scope>
    <source>
        <strain evidence="2 3">AW-1</strain>
    </source>
</reference>
<dbReference type="GO" id="GO:0043531">
    <property type="term" value="F:ADP binding"/>
    <property type="evidence" value="ECO:0007669"/>
    <property type="project" value="InterPro"/>
</dbReference>
<evidence type="ECO:0000259" key="1">
    <source>
        <dbReference type="Pfam" id="PF04326"/>
    </source>
</evidence>
<dbReference type="AlphaFoldDB" id="V4QF81"/>
<sequence length="842" mass="94816">MNITDIKKSVYMLVQSGNLSTQVLNELIQGGKPVPRECELWDYKEQFEADTQDYAKTAKSIASFYNTYGGYIVYGVKETDKDKSFEIAGIVTGEFNLQKLKGQLDKFFGKRLDVSYVEIPYGNPEVTIGLLHIPKRPDTVHTISATRRADDARNKQIFSEGSTLYRTGDECKQAVTFADFEFLTSSRDLVAELEGRQFKKMALLDHNLPDRNFICPHFVGRVEIIQKLWAWLSDEFQYAKVLAGEGGKGKTSIAYEFCQLIASTGAPLFFQIIWLTAKTKQFKAGIDDFIGTPETHYSDLETLLISICQKTGSLDDELDDLSINQLKRLTRQNLQSVPSFIVIDDVDSTELDEQKRIMETAREIGNGSSKILLTTRANVSYSSDTAIEVPGLSDDEYDEYIDELKSSMGFEDISSKSVRKLAAASEGSPLFTESILRLCRVGYSIDDAIAEWEGKKGEAVRSAALRREIEQLSPEARKVLLTISYIGSCSLAELRHYTELEQLLIEDSIEELGKLFLLQSASFIESEPRFKSSQSIANLTLSLKEIVVPNADRYLGYVKSRAQGLKANAKQINQSAVGEAIRQSIALLKESDYGRSRATIKALLKKQQFKNNPDLLLALAKVEAFDPKADIKIVRTAFKDAYQHGQRKELLFDLWYQVEAQVGSKSEVVEICRRAITDGRLANTKWYRRSAESKFQLSTIVGSFDRQLELLNGAYDDASKSMRKTHGAVKQEIKELSMKLLDRLWTVSSSERADFVGLKAMNKAINAGDIRSVNYYRLSEAANSVFNIYNSDATPPRRKKEIEASYMECQRVLADVIESIDLTRVDVHHSLETTYSKFKAAR</sequence>
<accession>V4QF81</accession>
<dbReference type="InterPro" id="IPR007421">
    <property type="entry name" value="Schlafen_AlbA_2_dom"/>
</dbReference>
<protein>
    <recommendedName>
        <fullName evidence="1">Schlafen AlbA-2 domain-containing protein</fullName>
    </recommendedName>
</protein>
<gene>
    <name evidence="2" type="ORF">F753_05150</name>
</gene>
<comment type="caution">
    <text evidence="2">The sequence shown here is derived from an EMBL/GenBank/DDBJ whole genome shotgun (WGS) entry which is preliminary data.</text>
</comment>
<dbReference type="RefSeq" id="WP_023444405.1">
    <property type="nucleotide sequence ID" value="NZ_AOFQ01000016.1"/>
</dbReference>
<feature type="domain" description="Schlafen AlbA-2" evidence="1">
    <location>
        <begin position="39"/>
        <end position="174"/>
    </location>
</feature>
<evidence type="ECO:0000313" key="2">
    <source>
        <dbReference type="EMBL" id="ESR00448.1"/>
    </source>
</evidence>
<dbReference type="Gene3D" id="3.40.50.300">
    <property type="entry name" value="P-loop containing nucleotide triphosphate hydrolases"/>
    <property type="match status" value="1"/>
</dbReference>
<dbReference type="InterPro" id="IPR027417">
    <property type="entry name" value="P-loop_NTPase"/>
</dbReference>